<name>A0ACC2VZ92_9TREE</name>
<comment type="caution">
    <text evidence="1">The sequence shown here is derived from an EMBL/GenBank/DDBJ whole genome shotgun (WGS) entry which is preliminary data.</text>
</comment>
<sequence length="370" mass="41504">MGVFDLFRSKGFDPDTYERELTALNKEINSILIQKRRIDQQRKLVVFKVRFMASVLYLLIMYYNYFMAPPTMGKNFIQRFVRSQTKYQLLFYIVYPVVGYAVIRALIFFYTYLYKKKEKQLDTLRKKLKKKIDDLKKITNFETTNNLLTKFGTVVGDGTTSGANLVSTQAKNRKQGTKAAPMNAPVTNKGPLNAVNDPKNSLGKGPGNGLGNRLGDGPILPPTSPLGSLSGKLSARPVSDRLLDLLIGSDNNESVEDRYALICRNCFSHNGLAPPGSKDPFSVVYLCPKCGFINGDEKKVNHLKGMEKDDKEMEQEKVSLEEKVEEKGVLEEKADQQDEAGSKIESSMSFPEEVRKHLEKAASTASEKLS</sequence>
<dbReference type="Proteomes" id="UP001241377">
    <property type="component" value="Unassembled WGS sequence"/>
</dbReference>
<evidence type="ECO:0000313" key="2">
    <source>
        <dbReference type="Proteomes" id="UP001241377"/>
    </source>
</evidence>
<gene>
    <name evidence="1" type="ORF">QFC19_003773</name>
</gene>
<organism evidence="1 2">
    <name type="scientific">Naganishia cerealis</name>
    <dbReference type="NCBI Taxonomy" id="610337"/>
    <lineage>
        <taxon>Eukaryota</taxon>
        <taxon>Fungi</taxon>
        <taxon>Dikarya</taxon>
        <taxon>Basidiomycota</taxon>
        <taxon>Agaricomycotina</taxon>
        <taxon>Tremellomycetes</taxon>
        <taxon>Filobasidiales</taxon>
        <taxon>Filobasidiaceae</taxon>
        <taxon>Naganishia</taxon>
    </lineage>
</organism>
<protein>
    <submittedName>
        <fullName evidence="1">Uncharacterized protein</fullName>
    </submittedName>
</protein>
<proteinExistence type="predicted"/>
<accession>A0ACC2VZ92</accession>
<dbReference type="EMBL" id="JASBWR010000038">
    <property type="protein sequence ID" value="KAJ9104815.1"/>
    <property type="molecule type" value="Genomic_DNA"/>
</dbReference>
<evidence type="ECO:0000313" key="1">
    <source>
        <dbReference type="EMBL" id="KAJ9104815.1"/>
    </source>
</evidence>
<keyword evidence="2" id="KW-1185">Reference proteome</keyword>
<reference evidence="1" key="1">
    <citation type="submission" date="2023-04" db="EMBL/GenBank/DDBJ databases">
        <title>Draft Genome sequencing of Naganishia species isolated from polar environments using Oxford Nanopore Technology.</title>
        <authorList>
            <person name="Leo P."/>
            <person name="Venkateswaran K."/>
        </authorList>
    </citation>
    <scope>NUCLEOTIDE SEQUENCE</scope>
    <source>
        <strain evidence="1">MNA-CCFEE 5261</strain>
    </source>
</reference>